<organism evidence="2 3">
    <name type="scientific">Tenacibaculum polynesiense</name>
    <dbReference type="NCBI Taxonomy" id="3137857"/>
    <lineage>
        <taxon>Bacteria</taxon>
        <taxon>Pseudomonadati</taxon>
        <taxon>Bacteroidota</taxon>
        <taxon>Flavobacteriia</taxon>
        <taxon>Flavobacteriales</taxon>
        <taxon>Flavobacteriaceae</taxon>
        <taxon>Tenacibaculum</taxon>
    </lineage>
</organism>
<evidence type="ECO:0008006" key="4">
    <source>
        <dbReference type="Google" id="ProtNLM"/>
    </source>
</evidence>
<dbReference type="Proteomes" id="UP001497527">
    <property type="component" value="Unassembled WGS sequence"/>
</dbReference>
<dbReference type="PROSITE" id="PS51257">
    <property type="entry name" value="PROKAR_LIPOPROTEIN"/>
    <property type="match status" value="1"/>
</dbReference>
<reference evidence="2 3" key="1">
    <citation type="submission" date="2024-05" db="EMBL/GenBank/DDBJ databases">
        <authorList>
            <person name="Duchaud E."/>
        </authorList>
    </citation>
    <scope>NUCLEOTIDE SEQUENCE [LARGE SCALE GENOMIC DNA]</scope>
    <source>
        <strain evidence="2">Ena-SAMPLE-TAB-13-05-2024-13:56:06:370-140308</strain>
    </source>
</reference>
<sequence>MNGKTDKMIKTIFRNFLMLFATALLFSCAAEKKGDPTRFKYGTFEIPAGDNYGKTVIVRKDSLQIERYTKKVSISKDNTVTEKEEVHIDTLYIKWKNNFAYQLRMKSPKTDLDKDPIFVQITKVADSSYNFTARIGYSNFKQKGTVYKVK</sequence>
<evidence type="ECO:0000256" key="1">
    <source>
        <dbReference type="SAM" id="SignalP"/>
    </source>
</evidence>
<protein>
    <recommendedName>
        <fullName evidence="4">Lipoprotein</fullName>
    </recommendedName>
</protein>
<comment type="caution">
    <text evidence="2">The sequence shown here is derived from an EMBL/GenBank/DDBJ whole genome shotgun (WGS) entry which is preliminary data.</text>
</comment>
<accession>A0ABP1F0Z1</accession>
<gene>
    <name evidence="2" type="ORF">T190423A01A_30290</name>
</gene>
<evidence type="ECO:0000313" key="3">
    <source>
        <dbReference type="Proteomes" id="UP001497527"/>
    </source>
</evidence>
<proteinExistence type="predicted"/>
<name>A0ABP1F0Z1_9FLAO</name>
<keyword evidence="3" id="KW-1185">Reference proteome</keyword>
<dbReference type="EMBL" id="CAXJIO010000012">
    <property type="protein sequence ID" value="CAL2103176.1"/>
    <property type="molecule type" value="Genomic_DNA"/>
</dbReference>
<feature type="chain" id="PRO_5045863755" description="Lipoprotein" evidence="1">
    <location>
        <begin position="30"/>
        <end position="150"/>
    </location>
</feature>
<keyword evidence="1" id="KW-0732">Signal</keyword>
<evidence type="ECO:0000313" key="2">
    <source>
        <dbReference type="EMBL" id="CAL2103176.1"/>
    </source>
</evidence>
<feature type="signal peptide" evidence="1">
    <location>
        <begin position="1"/>
        <end position="29"/>
    </location>
</feature>